<accession>A0A1Y1JAV7</accession>
<name>A0A1Y1JAV7_PLAGO</name>
<evidence type="ECO:0000313" key="2">
    <source>
        <dbReference type="EMBL" id="GAW79390.1"/>
    </source>
</evidence>
<proteinExistence type="predicted"/>
<protein>
    <submittedName>
        <fullName evidence="2">Uncharacterized protein</fullName>
    </submittedName>
</protein>
<keyword evidence="3" id="KW-1185">Reference proteome</keyword>
<dbReference type="Proteomes" id="UP000195521">
    <property type="component" value="Unassembled WGS sequence"/>
</dbReference>
<sequence>MGVLKLKSDKKRKEKCKETKIDYAKCIKKTKVKEKIIRKEVENDFDVSIFMKTDHASSKIRQLNYAKLVKGMRKNKNLITNHIEKILEIYGMGIIDEDENVRNYSSKIFYHLINSNIDFDIFHSKVKTCLFHSLKIEKVSLKVLNLELCHIFFFTKIEYCYKFFYEFLNNILSCFVSIPIEQQVRTVKYFFLLFKYKVKYKRWKNEKKHISEKSEMSWIRSKGESNPLESKRGTLRIRYENRDRNNVTVNGDKYSSHHMMKKGERDTVEEDIYMNGTQMRGRSHRIDTNADSGMESEDCYQLITCMNRRNSHCDPFLLKKDIKVSIKMVTKMGIYTKLLKCFHNFMDEVTYNSINVDLIHLYTKILKIIILIIKKKKKQIFKEEMMILIKKFIKKAIEVINENIVNLSNSNKGVKNMIYYFIVLITTLCIKTMDHLEDVNKNIYMNPFCLVKYCLSIYFYVFIDSEFFPIIITNRMYGKSGLDEVTYTTDEGKNQQRFIDVPNGDLKENDSSSFTEYCAYSKKNSNNDGSIDGRDKFCNENRKKEPSRNSEKYSKKYFHLLIYFYEIFMHRKDEKILLRYGTSCEQKIERKKNNNDYDDGNIISSNISSSNSGSGGSNDNHVNKIIVLIEKKINSYVNCTDVNTVCGFILSYLKSFSETSIDKISHFCYFIIILAQQANALGKFEGGKFFTFNQKSTEWHKSQCMNIKDMGIGGRTNGKLSFQFLSSPFMFMFLVDCQFFLNNKFFETFYECFNEDQKNKIMEVIFFVQNEDYTINIITKEVFDKFLRNIYFFLYNYDNSIFVKNCLFFFSFLSVNKHKMKKVCGDFENFKGNKQDLERLFHLDVRNSLHEVVKEKREKLINYFLCRNREIIISFDLIANLYFVCENTNKKLLLFIYLLIVKFEIVRSKMNSSLVKEEAMILLNRVSRIPISDLSMCQEMEEKTDYFSSVDMLSKPGCQSGVQEGTHMGWKKEKGDILLFQKKFRFIICQEYLFREDFLLFFLKLNLSETYFVFRNDIYTLIESECLRGSINRIDLEHLDEIKYANIILIIKRMSYIISNVKVQIDNNSKNINNSVVITDYLFSVIDRVGLTDSTLEVGKNICERLFILVKIIFLFYFVSFNLFPSLETNWRLVNSGLNDDRRKVADGMVKAGKKDELDILTSVDMRTEHIYYYKTEDVIIDVELFVKYLKEVFSQNEYTQIEHKMNMFVYVMPHFSITRRLFNFMFEQDIMYISNVNKDLEYFACTRQGYDLNTHVTFQELLNKFESCMNVFSFKKLLDLPVREVIKLLTITIFKMSINRNILHVHLLNNFKNLPNEYFYDLNFFLFFYHFLSFLIQKMRSLAECSFSQRTYYSISFIIDTLLCSYCIKENVEKTTNMESYRISKGLSSDSEENDSRDKPDEEPYNRSEEMTSETILTVIKGKIEKLNDLLRHVVNEISEKEKKYVFPKVQLLIEYYF</sequence>
<feature type="compositionally biased region" description="Basic and acidic residues" evidence="1">
    <location>
        <begin position="1395"/>
        <end position="1411"/>
    </location>
</feature>
<dbReference type="GeneID" id="39746098"/>
<dbReference type="OMA" id="DENVRNY"/>
<dbReference type="RefSeq" id="XP_028541979.1">
    <property type="nucleotide sequence ID" value="XM_028686178.1"/>
</dbReference>
<feature type="region of interest" description="Disordered" evidence="1">
    <location>
        <begin position="1386"/>
        <end position="1412"/>
    </location>
</feature>
<dbReference type="EMBL" id="BDQF01000003">
    <property type="protein sequence ID" value="GAW79390.1"/>
    <property type="molecule type" value="Genomic_DNA"/>
</dbReference>
<evidence type="ECO:0000313" key="3">
    <source>
        <dbReference type="Proteomes" id="UP000195521"/>
    </source>
</evidence>
<reference evidence="3" key="1">
    <citation type="submission" date="2017-04" db="EMBL/GenBank/DDBJ databases">
        <title>Plasmodium gonderi genome.</title>
        <authorList>
            <person name="Arisue N."/>
            <person name="Honma H."/>
            <person name="Kawai S."/>
            <person name="Tougan T."/>
            <person name="Tanabe K."/>
            <person name="Horii T."/>
        </authorList>
    </citation>
    <scope>NUCLEOTIDE SEQUENCE [LARGE SCALE GENOMIC DNA]</scope>
    <source>
        <strain evidence="3">ATCC 30045</strain>
    </source>
</reference>
<gene>
    <name evidence="2" type="ORF">PGO_031940</name>
</gene>
<evidence type="ECO:0000256" key="1">
    <source>
        <dbReference type="SAM" id="MobiDB-lite"/>
    </source>
</evidence>
<comment type="caution">
    <text evidence="2">The sequence shown here is derived from an EMBL/GenBank/DDBJ whole genome shotgun (WGS) entry which is preliminary data.</text>
</comment>
<dbReference type="OrthoDB" id="382817at2759"/>
<organism evidence="2 3">
    <name type="scientific">Plasmodium gonderi</name>
    <dbReference type="NCBI Taxonomy" id="77519"/>
    <lineage>
        <taxon>Eukaryota</taxon>
        <taxon>Sar</taxon>
        <taxon>Alveolata</taxon>
        <taxon>Apicomplexa</taxon>
        <taxon>Aconoidasida</taxon>
        <taxon>Haemosporida</taxon>
        <taxon>Plasmodiidae</taxon>
        <taxon>Plasmodium</taxon>
        <taxon>Plasmodium (Plasmodium)</taxon>
    </lineage>
</organism>